<accession>A0ABQ6M9T6</accession>
<keyword evidence="5" id="KW-1185">Reference proteome</keyword>
<gene>
    <name evidence="4" type="ORF">TeGR_g2886</name>
</gene>
<evidence type="ECO:0000256" key="2">
    <source>
        <dbReference type="SAM" id="Phobius"/>
    </source>
</evidence>
<comment type="similarity">
    <text evidence="1">Belongs to the saccharopine dehydrogenase family.</text>
</comment>
<proteinExistence type="inferred from homology"/>
<dbReference type="PANTHER" id="PTHR12286:SF5">
    <property type="entry name" value="SACCHAROPINE DEHYDROGENASE-LIKE OXIDOREDUCTASE"/>
    <property type="match status" value="1"/>
</dbReference>
<dbReference type="InterPro" id="IPR051276">
    <property type="entry name" value="Saccharopine_DH-like_oxidrdct"/>
</dbReference>
<dbReference type="SUPFAM" id="SSF51735">
    <property type="entry name" value="NAD(P)-binding Rossmann-fold domains"/>
    <property type="match status" value="1"/>
</dbReference>
<feature type="domain" description="Saccharopine dehydrogenase NADP binding" evidence="3">
    <location>
        <begin position="6"/>
        <end position="129"/>
    </location>
</feature>
<feature type="transmembrane region" description="Helical" evidence="2">
    <location>
        <begin position="270"/>
        <end position="291"/>
    </location>
</feature>
<keyword evidence="2" id="KW-0472">Membrane</keyword>
<name>A0ABQ6M9T6_9STRA</name>
<protein>
    <recommendedName>
        <fullName evidence="3">Saccharopine dehydrogenase NADP binding domain-containing protein</fullName>
    </recommendedName>
</protein>
<keyword evidence="2" id="KW-1133">Transmembrane helix</keyword>
<reference evidence="4 5" key="1">
    <citation type="journal article" date="2023" name="Commun. Biol.">
        <title>Genome analysis of Parmales, the sister group of diatoms, reveals the evolutionary specialization of diatoms from phago-mixotrophs to photoautotrophs.</title>
        <authorList>
            <person name="Ban H."/>
            <person name="Sato S."/>
            <person name="Yoshikawa S."/>
            <person name="Yamada K."/>
            <person name="Nakamura Y."/>
            <person name="Ichinomiya M."/>
            <person name="Sato N."/>
            <person name="Blanc-Mathieu R."/>
            <person name="Endo H."/>
            <person name="Kuwata A."/>
            <person name="Ogata H."/>
        </authorList>
    </citation>
    <scope>NUCLEOTIDE SEQUENCE [LARGE SCALE GENOMIC DNA]</scope>
</reference>
<keyword evidence="2" id="KW-0812">Transmembrane</keyword>
<dbReference type="InterPro" id="IPR036291">
    <property type="entry name" value="NAD(P)-bd_dom_sf"/>
</dbReference>
<evidence type="ECO:0000313" key="4">
    <source>
        <dbReference type="EMBL" id="GMI22347.1"/>
    </source>
</evidence>
<organism evidence="4 5">
    <name type="scientific">Tetraparma gracilis</name>
    <dbReference type="NCBI Taxonomy" id="2962635"/>
    <lineage>
        <taxon>Eukaryota</taxon>
        <taxon>Sar</taxon>
        <taxon>Stramenopiles</taxon>
        <taxon>Ochrophyta</taxon>
        <taxon>Bolidophyceae</taxon>
        <taxon>Parmales</taxon>
        <taxon>Triparmaceae</taxon>
        <taxon>Tetraparma</taxon>
    </lineage>
</organism>
<dbReference type="EMBL" id="BRYB01002597">
    <property type="protein sequence ID" value="GMI22347.1"/>
    <property type="molecule type" value="Genomic_DNA"/>
</dbReference>
<evidence type="ECO:0000259" key="3">
    <source>
        <dbReference type="Pfam" id="PF03435"/>
    </source>
</evidence>
<sequence length="399" mass="43116">MGFDLVLYGATGFTGTLAAKYVNSEYGSSLKWAIAGRTQSKLEKMKADLNLDCDILVADSGDKRSLLKMVKQTKVIATTAGPFARCGTLLVEACVESGVDYCDITGETNWVREMIAKYDDKARETGSRVVCHCGHDSVPWDLSAYMLAKKLKEENGEQVAKFDFYDDIKSAPSGGTLETALGIMFGSESKQKFPASKALGYDALLKTSSGKKSESALKAKNIGYTVALGSRGMPHRSFFFMAGVNANACKRSNAINNYGPNVKYVEGTSFTSIFAAILYVLGYIFYGIGIYTPPLRAIMRAFFLPKPGEGPSEEYMDSGYLHLTGVAKGSEGTVVKSTMSFNVDPGYKDTARMVVESALALALEGKKVTSGGGVFTPGACQKEVLLERLLRTGTTYKFH</sequence>
<dbReference type="Pfam" id="PF03435">
    <property type="entry name" value="Sacchrp_dh_NADP"/>
    <property type="match status" value="1"/>
</dbReference>
<evidence type="ECO:0000256" key="1">
    <source>
        <dbReference type="ARBA" id="ARBA00038048"/>
    </source>
</evidence>
<dbReference type="InterPro" id="IPR005097">
    <property type="entry name" value="Sacchrp_dh_NADP-bd"/>
</dbReference>
<evidence type="ECO:0000313" key="5">
    <source>
        <dbReference type="Proteomes" id="UP001165060"/>
    </source>
</evidence>
<comment type="caution">
    <text evidence="4">The sequence shown here is derived from an EMBL/GenBank/DDBJ whole genome shotgun (WGS) entry which is preliminary data.</text>
</comment>
<dbReference type="PANTHER" id="PTHR12286">
    <property type="entry name" value="SACCHAROPINE DEHYDROGENASE-LIKE OXIDOREDUCTASE"/>
    <property type="match status" value="1"/>
</dbReference>
<dbReference type="Gene3D" id="3.40.50.720">
    <property type="entry name" value="NAD(P)-binding Rossmann-like Domain"/>
    <property type="match status" value="1"/>
</dbReference>
<dbReference type="Proteomes" id="UP001165060">
    <property type="component" value="Unassembled WGS sequence"/>
</dbReference>